<keyword evidence="5" id="KW-0141">cGMP biosynthesis</keyword>
<dbReference type="PANTHER" id="PTHR11920:SF436">
    <property type="entry name" value="RECEPTOR-TYPE GUANYLATE CYCLASE GCY-15-RELATED"/>
    <property type="match status" value="1"/>
</dbReference>
<dbReference type="GO" id="GO:0001653">
    <property type="term" value="F:peptide receptor activity"/>
    <property type="evidence" value="ECO:0007669"/>
    <property type="project" value="TreeGrafter"/>
</dbReference>
<dbReference type="Pfam" id="PF07714">
    <property type="entry name" value="PK_Tyr_Ser-Thr"/>
    <property type="match status" value="1"/>
</dbReference>
<dbReference type="InterPro" id="IPR000719">
    <property type="entry name" value="Prot_kinase_dom"/>
</dbReference>
<keyword evidence="3" id="KW-0547">Nucleotide-binding</keyword>
<feature type="domain" description="Protein kinase" evidence="6">
    <location>
        <begin position="1"/>
        <end position="148"/>
    </location>
</feature>
<feature type="non-terminal residue" evidence="7">
    <location>
        <position position="148"/>
    </location>
</feature>
<dbReference type="Gene3D" id="1.10.510.10">
    <property type="entry name" value="Transferase(Phosphotransferase) domain 1"/>
    <property type="match status" value="1"/>
</dbReference>
<evidence type="ECO:0000313" key="8">
    <source>
        <dbReference type="Proteomes" id="UP001432322"/>
    </source>
</evidence>
<reference evidence="7" key="1">
    <citation type="submission" date="2023-10" db="EMBL/GenBank/DDBJ databases">
        <title>Genome assembly of Pristionchus species.</title>
        <authorList>
            <person name="Yoshida K."/>
            <person name="Sommer R.J."/>
        </authorList>
    </citation>
    <scope>NUCLEOTIDE SEQUENCE</scope>
    <source>
        <strain evidence="7">RS5133</strain>
    </source>
</reference>
<dbReference type="EC" id="4.6.1.2" evidence="2"/>
<dbReference type="GO" id="GO:0005886">
    <property type="term" value="C:plasma membrane"/>
    <property type="evidence" value="ECO:0007669"/>
    <property type="project" value="TreeGrafter"/>
</dbReference>
<evidence type="ECO:0000256" key="4">
    <source>
        <dbReference type="ARBA" id="ARBA00023239"/>
    </source>
</evidence>
<sequence length="148" mass="16532">MLTNLNHDNLIRFRGLIAESSSIFVVSELASRGSIKDILDNGFPLQLIFLNQISIDICTGLDYLHSNEIGCHGRLKPSNCLIDARWMVKLSSFGMREARKEEGKADEGIQEGEDDLWSAPEILRQNGWLGESLPILVMKADIYSLGII</sequence>
<organism evidence="7 8">
    <name type="scientific">Pristionchus fissidentatus</name>
    <dbReference type="NCBI Taxonomy" id="1538716"/>
    <lineage>
        <taxon>Eukaryota</taxon>
        <taxon>Metazoa</taxon>
        <taxon>Ecdysozoa</taxon>
        <taxon>Nematoda</taxon>
        <taxon>Chromadorea</taxon>
        <taxon>Rhabditida</taxon>
        <taxon>Rhabditina</taxon>
        <taxon>Diplogasteromorpha</taxon>
        <taxon>Diplogasteroidea</taxon>
        <taxon>Neodiplogasteridae</taxon>
        <taxon>Pristionchus</taxon>
    </lineage>
</organism>
<dbReference type="SUPFAM" id="SSF56112">
    <property type="entry name" value="Protein kinase-like (PK-like)"/>
    <property type="match status" value="1"/>
</dbReference>
<dbReference type="GO" id="GO:0004016">
    <property type="term" value="F:adenylate cyclase activity"/>
    <property type="evidence" value="ECO:0007669"/>
    <property type="project" value="TreeGrafter"/>
</dbReference>
<comment type="caution">
    <text evidence="7">The sequence shown here is derived from an EMBL/GenBank/DDBJ whole genome shotgun (WGS) entry which is preliminary data.</text>
</comment>
<accession>A0AAV5V8X5</accession>
<dbReference type="InterPro" id="IPR011009">
    <property type="entry name" value="Kinase-like_dom_sf"/>
</dbReference>
<dbReference type="GO" id="GO:0004672">
    <property type="term" value="F:protein kinase activity"/>
    <property type="evidence" value="ECO:0007669"/>
    <property type="project" value="InterPro"/>
</dbReference>
<dbReference type="PROSITE" id="PS50011">
    <property type="entry name" value="PROTEIN_KINASE_DOM"/>
    <property type="match status" value="1"/>
</dbReference>
<evidence type="ECO:0000313" key="7">
    <source>
        <dbReference type="EMBL" id="GMT14954.1"/>
    </source>
</evidence>
<evidence type="ECO:0000256" key="3">
    <source>
        <dbReference type="ARBA" id="ARBA00022741"/>
    </source>
</evidence>
<dbReference type="AlphaFoldDB" id="A0AAV5V8X5"/>
<gene>
    <name evidence="7" type="ORF">PFISCL1PPCAC_6251</name>
</gene>
<dbReference type="GO" id="GO:0007168">
    <property type="term" value="P:receptor guanylyl cyclase signaling pathway"/>
    <property type="evidence" value="ECO:0007669"/>
    <property type="project" value="TreeGrafter"/>
</dbReference>
<dbReference type="InterPro" id="IPR001245">
    <property type="entry name" value="Ser-Thr/Tyr_kinase_cat_dom"/>
</dbReference>
<evidence type="ECO:0000256" key="2">
    <source>
        <dbReference type="ARBA" id="ARBA00012202"/>
    </source>
</evidence>
<evidence type="ECO:0000259" key="6">
    <source>
        <dbReference type="PROSITE" id="PS50011"/>
    </source>
</evidence>
<name>A0AAV5V8X5_9BILA</name>
<dbReference type="GO" id="GO:0004383">
    <property type="term" value="F:guanylate cyclase activity"/>
    <property type="evidence" value="ECO:0007669"/>
    <property type="project" value="UniProtKB-EC"/>
</dbReference>
<dbReference type="GO" id="GO:0005524">
    <property type="term" value="F:ATP binding"/>
    <property type="evidence" value="ECO:0007669"/>
    <property type="project" value="InterPro"/>
</dbReference>
<evidence type="ECO:0000256" key="5">
    <source>
        <dbReference type="ARBA" id="ARBA00023293"/>
    </source>
</evidence>
<dbReference type="PANTHER" id="PTHR11920">
    <property type="entry name" value="GUANYLYL CYCLASE"/>
    <property type="match status" value="1"/>
</dbReference>
<keyword evidence="4" id="KW-0456">Lyase</keyword>
<proteinExistence type="predicted"/>
<dbReference type="EMBL" id="BTSY01000002">
    <property type="protein sequence ID" value="GMT14954.1"/>
    <property type="molecule type" value="Genomic_DNA"/>
</dbReference>
<evidence type="ECO:0000256" key="1">
    <source>
        <dbReference type="ARBA" id="ARBA00001436"/>
    </source>
</evidence>
<dbReference type="InterPro" id="IPR050401">
    <property type="entry name" value="Cyclic_nucleotide_synthase"/>
</dbReference>
<comment type="catalytic activity">
    <reaction evidence="1">
        <text>GTP = 3',5'-cyclic GMP + diphosphate</text>
        <dbReference type="Rhea" id="RHEA:13665"/>
        <dbReference type="ChEBI" id="CHEBI:33019"/>
        <dbReference type="ChEBI" id="CHEBI:37565"/>
        <dbReference type="ChEBI" id="CHEBI:57746"/>
        <dbReference type="EC" id="4.6.1.2"/>
    </reaction>
</comment>
<keyword evidence="8" id="KW-1185">Reference proteome</keyword>
<dbReference type="Proteomes" id="UP001432322">
    <property type="component" value="Unassembled WGS sequence"/>
</dbReference>
<protein>
    <recommendedName>
        <fullName evidence="2">guanylate cyclase</fullName>
        <ecNumber evidence="2">4.6.1.2</ecNumber>
    </recommendedName>
</protein>